<dbReference type="GO" id="GO:0005975">
    <property type="term" value="P:carbohydrate metabolic process"/>
    <property type="evidence" value="ECO:0007669"/>
    <property type="project" value="UniProtKB-ARBA"/>
</dbReference>
<feature type="chain" id="PRO_5003093804" evidence="1">
    <location>
        <begin position="31"/>
        <end position="1159"/>
    </location>
</feature>
<accession>D7C360</accession>
<organism evidence="2 3">
    <name type="scientific">Streptomyces bingchenggensis (strain BCW-1)</name>
    <dbReference type="NCBI Taxonomy" id="749414"/>
    <lineage>
        <taxon>Bacteria</taxon>
        <taxon>Bacillati</taxon>
        <taxon>Actinomycetota</taxon>
        <taxon>Actinomycetes</taxon>
        <taxon>Kitasatosporales</taxon>
        <taxon>Streptomycetaceae</taxon>
        <taxon>Streptomyces</taxon>
    </lineage>
</organism>
<dbReference type="InterPro" id="IPR008979">
    <property type="entry name" value="Galactose-bd-like_sf"/>
</dbReference>
<dbReference type="InterPro" id="IPR013783">
    <property type="entry name" value="Ig-like_fold"/>
</dbReference>
<dbReference type="STRING" id="749414.SBI_05002"/>
<keyword evidence="1" id="KW-0732">Signal</keyword>
<dbReference type="PATRIC" id="fig|749414.3.peg.5173"/>
<dbReference type="SUPFAM" id="SSF48230">
    <property type="entry name" value="Chondroitin AC/alginate lyase"/>
    <property type="match status" value="1"/>
</dbReference>
<proteinExistence type="predicted"/>
<feature type="signal peptide" evidence="1">
    <location>
        <begin position="1"/>
        <end position="30"/>
    </location>
</feature>
<reference evidence="2 3" key="1">
    <citation type="journal article" date="2010" name="J. Bacteriol.">
        <title>Genome sequence of the milbemycin-producing bacterium Streptomyces bingchenggensis.</title>
        <authorList>
            <person name="Wang X.J."/>
            <person name="Yan Y.J."/>
            <person name="Zhang B."/>
            <person name="An J."/>
            <person name="Wang J.J."/>
            <person name="Tian J."/>
            <person name="Jiang L."/>
            <person name="Chen Y.H."/>
            <person name="Huang S.X."/>
            <person name="Yin M."/>
            <person name="Zhang J."/>
            <person name="Gao A.L."/>
            <person name="Liu C.X."/>
            <person name="Zhu Z.X."/>
            <person name="Xiang W.S."/>
        </authorList>
    </citation>
    <scope>NUCLEOTIDE SEQUENCE [LARGE SCALE GENOMIC DNA]</scope>
    <source>
        <strain evidence="2 3">BCW-1</strain>
    </source>
</reference>
<name>D7C360_STRBB</name>
<gene>
    <name evidence="2" type="ordered locus">SBI_05002</name>
</gene>
<evidence type="ECO:0000256" key="1">
    <source>
        <dbReference type="SAM" id="SignalP"/>
    </source>
</evidence>
<evidence type="ECO:0000313" key="2">
    <source>
        <dbReference type="EMBL" id="ADI08122.1"/>
    </source>
</evidence>
<dbReference type="SUPFAM" id="SSF49313">
    <property type="entry name" value="Cadherin-like"/>
    <property type="match status" value="1"/>
</dbReference>
<dbReference type="Pfam" id="PF05345">
    <property type="entry name" value="He_PIG"/>
    <property type="match status" value="1"/>
</dbReference>
<dbReference type="RefSeq" id="WP_014177589.1">
    <property type="nucleotide sequence ID" value="NC_016582.1"/>
</dbReference>
<sequence>MRLRHTRWWAIATVVCALLAAFVPASSAAAATTSDPVTGDAFPTVTLKEVTSSDGFVHPGIAVSASSLRLARRQVLDGVEPWASYYASMHGTTYASRTLTPVNGGSEVDTPKSDAFNSQGIESRFIQDAFGAYTQAIEYFITGDPVYRANGMHIIRTWSHMDPEKVASYPDDHIHAGVPLMRMLAAAEIFRYSSVNPGSDGYDTSWTDADTTNLTKNLVTPVIKTLLYGNTFFMNQQLYPIVGELAGYVFTDNRAGYEQAVEWFSVNKSNPNRNTNGALNSLLRVISADDPLNHYGYSFVQHQEMGRDQAHAWDGIDIATEISRMLTVQKTRLDPVAGTVSTKSNAVSPFRFGNDRLLAGADAWYAYMTGKTVPWIDTTGGPGKLSEAYRGRVFQPIDELYNIYRYEFGVDVKEVAPNLAKVKEQADGPEFFWGTGAYNFWNSNPDYNPDYWLSLPEKVAGQTRPKQDSPLVRMAHRAIPLDGRSGVREEDGRDMVRMRASKKGATIAVRTLMYDSRNGYSPVGVLIRTNGPATLEIRKDMSLKPYHTVSLPDTHGKWRYVTYDMDLGILHGSTAGDNLAYYTVVGASDVNVDIDSVNLQAKAQLTPPAFPQGQRTTLVGVAGAPLKRSLAATDSGDDTLTYEASGLPEGATVDSTTGAFSWTPTSSQTGDVHASVVASDGRTDTVLKLDLVVAPDRAGALTAAQDGFDPKATYVRAPLQKFKDAVSSVKATIDTADDSTFSAGLVTVQDAVKALRLLNPKLADGTLSYPALVTSSLSEANVWNMTDGDINTFSGDLRAPFTLDFGTGFGVRADAFGLRARYNFGNRSEGANVYGSNDGSTWTLLTSRETTNTTPDFKMETIPVLSKVQDKSFRFLKVQVDDPGVPTDPNYPGISSFGEFRIHGSRVETAQAVKSATLSSSNDDPARAVNGDKVTLDLVATQPLAKVNVRIEGTDAEVTSTDSEHWSATAVLPDDVDFGRALRFTADYTTADGEPGSTVFQTTDGSSLQLWNTHMVPDKIDRGWVDASTPQWPGTGTTAANGWRMFDSDIATYTDTTTSTGWVTVKPTDGSSLAVDAVLIRPRAKFADRANGTVLQSSTDGGKTWTTFLTVAGVTSDQQWYTFKLPQHAVIPMLRVYDGHGGNANLAEVQLLRSDSSSK</sequence>
<dbReference type="GO" id="GO:0016020">
    <property type="term" value="C:membrane"/>
    <property type="evidence" value="ECO:0007669"/>
    <property type="project" value="InterPro"/>
</dbReference>
<dbReference type="EMBL" id="CP002047">
    <property type="protein sequence ID" value="ADI08122.1"/>
    <property type="molecule type" value="Genomic_DNA"/>
</dbReference>
<dbReference type="InterPro" id="IPR015919">
    <property type="entry name" value="Cadherin-like_sf"/>
</dbReference>
<dbReference type="InterPro" id="IPR008929">
    <property type="entry name" value="Chondroitin_lyas"/>
</dbReference>
<dbReference type="eggNOG" id="COG3386">
    <property type="taxonomic scope" value="Bacteria"/>
</dbReference>
<protein>
    <submittedName>
        <fullName evidence="2">Coagulation factor 5/8 type domain protein</fullName>
    </submittedName>
</protein>
<keyword evidence="3" id="KW-1185">Reference proteome</keyword>
<dbReference type="eggNOG" id="COG3210">
    <property type="taxonomic scope" value="Bacteria"/>
</dbReference>
<dbReference type="Gene3D" id="2.60.40.10">
    <property type="entry name" value="Immunoglobulins"/>
    <property type="match status" value="1"/>
</dbReference>
<dbReference type="Gene3D" id="2.60.120.260">
    <property type="entry name" value="Galactose-binding domain-like"/>
    <property type="match status" value="2"/>
</dbReference>
<dbReference type="AlphaFoldDB" id="D7C360"/>
<dbReference type="KEGG" id="sbh:SBI_05002"/>
<dbReference type="HOGENOM" id="CLU_008669_0_0_11"/>
<dbReference type="Proteomes" id="UP000000377">
    <property type="component" value="Chromosome"/>
</dbReference>
<evidence type="ECO:0000313" key="3">
    <source>
        <dbReference type="Proteomes" id="UP000000377"/>
    </source>
</evidence>
<dbReference type="GO" id="GO:0005509">
    <property type="term" value="F:calcium ion binding"/>
    <property type="evidence" value="ECO:0007669"/>
    <property type="project" value="InterPro"/>
</dbReference>
<dbReference type="SUPFAM" id="SSF49785">
    <property type="entry name" value="Galactose-binding domain-like"/>
    <property type="match status" value="1"/>
</dbReference>
<dbReference type="Gene3D" id="1.50.10.100">
    <property type="entry name" value="Chondroitin AC/alginate lyase"/>
    <property type="match status" value="1"/>
</dbReference>
<dbReference type="eggNOG" id="COG1310">
    <property type="taxonomic scope" value="Bacteria"/>
</dbReference>